<name>A0A8H3C2M3_9AGAM</name>
<dbReference type="InterPro" id="IPR032675">
    <property type="entry name" value="LRR_dom_sf"/>
</dbReference>
<evidence type="ECO:0000313" key="1">
    <source>
        <dbReference type="EMBL" id="CAE6470194.1"/>
    </source>
</evidence>
<organism evidence="1 2">
    <name type="scientific">Rhizoctonia solani</name>
    <dbReference type="NCBI Taxonomy" id="456999"/>
    <lineage>
        <taxon>Eukaryota</taxon>
        <taxon>Fungi</taxon>
        <taxon>Dikarya</taxon>
        <taxon>Basidiomycota</taxon>
        <taxon>Agaricomycotina</taxon>
        <taxon>Agaricomycetes</taxon>
        <taxon>Cantharellales</taxon>
        <taxon>Ceratobasidiaceae</taxon>
        <taxon>Rhizoctonia</taxon>
    </lineage>
</organism>
<gene>
    <name evidence="1" type="ORF">RDB_LOCUS61696</name>
</gene>
<proteinExistence type="predicted"/>
<accession>A0A8H3C2M3</accession>
<evidence type="ECO:0000313" key="2">
    <source>
        <dbReference type="Proteomes" id="UP000663850"/>
    </source>
</evidence>
<dbReference type="Gene3D" id="3.80.10.10">
    <property type="entry name" value="Ribonuclease Inhibitor"/>
    <property type="match status" value="1"/>
</dbReference>
<dbReference type="Proteomes" id="UP000663850">
    <property type="component" value="Unassembled WGS sequence"/>
</dbReference>
<protein>
    <submittedName>
        <fullName evidence="1">Uncharacterized protein</fullName>
    </submittedName>
</protein>
<comment type="caution">
    <text evidence="1">The sequence shown here is derived from an EMBL/GenBank/DDBJ whole genome shotgun (WGS) entry which is preliminary data.</text>
</comment>
<dbReference type="SUPFAM" id="SSF52047">
    <property type="entry name" value="RNI-like"/>
    <property type="match status" value="1"/>
</dbReference>
<dbReference type="AlphaFoldDB" id="A0A8H3C2M3"/>
<reference evidence="1" key="1">
    <citation type="submission" date="2021-01" db="EMBL/GenBank/DDBJ databases">
        <authorList>
            <person name="Kaushik A."/>
        </authorList>
    </citation>
    <scope>NUCLEOTIDE SEQUENCE</scope>
    <source>
        <strain evidence="1">Type strain: AG8-Rh-89/</strain>
    </source>
</reference>
<sequence length="566" mass="64689">MVACIQPTDSSPALRVFGIYEIATFICELLSRRDNARLLCVCHRLSQDIRPFVWNHVAAVEPLIQMIPETRVDVYMEEPFPPFTVSIPISCGTNFPDAMTKAIYLPDSISLSRISFYSPYIKHLDIPLTTVANAYENWDGFLASTQSIDLLPNLECLSLAIPLLTRGETITIQSLNWITAFLSSSLLCIQIYPDLAWDTSTEKFMHAWITLDYATKLLRSISEKCHRLNCLMIMPGDVETQTTLVDTGTFNERITKTAPTEAVFLKPDLGLELVIPCFTSLRKLSITPFILERAAFVALGKLPYLESLSIRELHIADEWPKIYCHTLNADLETQAFPALRYLDLFDLTYDTVINICGQRQLARAMHGLKPIVTWLSFRKNQLARLLRMLAHDNSPLRQLYLHIPGHWDIPPDFMGHFSHLKLTHLSLPQPNPFGLDYELNELLQSVPALESLEFNEWEIEHLLYIDQLRLIATSLPKLTHLSAPIDFSSTAHFEERDFIPCTPQFPGLFYLETSFGSNNWVYAMNKLARYLHALWPNILCKSRSPLNPEDDMNLTQLSDLLSKLRF</sequence>
<dbReference type="EMBL" id="CAJMWZ010003146">
    <property type="protein sequence ID" value="CAE6470194.1"/>
    <property type="molecule type" value="Genomic_DNA"/>
</dbReference>